<dbReference type="InterPro" id="IPR032466">
    <property type="entry name" value="Metal_Hydrolase"/>
</dbReference>
<dbReference type="GO" id="GO:0019239">
    <property type="term" value="F:deaminase activity"/>
    <property type="evidence" value="ECO:0007669"/>
    <property type="project" value="UniProtKB-ARBA"/>
</dbReference>
<proteinExistence type="predicted"/>
<dbReference type="Proteomes" id="UP000824071">
    <property type="component" value="Unassembled WGS sequence"/>
</dbReference>
<dbReference type="SUPFAM" id="SSF51556">
    <property type="entry name" value="Metallo-dependent hydrolases"/>
    <property type="match status" value="1"/>
</dbReference>
<evidence type="ECO:0000313" key="5">
    <source>
        <dbReference type="EMBL" id="HIU35102.1"/>
    </source>
</evidence>
<name>A0A9D1ID70_9FIRM</name>
<evidence type="ECO:0000256" key="2">
    <source>
        <dbReference type="ARBA" id="ARBA00022801"/>
    </source>
</evidence>
<sequence>MLFADIAVLTPDGTVAEHQYVAVQNGRIAYVGDTCPPGDFGERYDGQNRLLLPGFVNAHTHTPMTLLRGYAENLPLDRWLNERVFPFEDRIQGEDAYFAALLAIAEMVSTGTTSFSDMYYFSDDVLRAVRDSGMKCNFSRAITSFRDGDIHALQSFQESERILAEWQGTGDGRIQIDMSLHAEYTNRRTIIEQFAKIAADHGVRAHIHLSETEKEHRECKARYGLTPAALFSACGVFQVPTTAAHCVWVEPQDVEIFRAAGVSVATNPASNLKLGSGVCDTVRLLENGVNVAIGTDSAASNNNLDMYKELYLCALLPKGFLRRPDVLSERTALKMATENGYIAQGRTDCGRVKEGWRADLQVVDLHTVRMTPHHDTVNNLVYAASGAGVLLTMVDGRVLYRDGKFPTIDIEKVKFEVEARAARIRVEVASHG</sequence>
<evidence type="ECO:0000313" key="6">
    <source>
        <dbReference type="Proteomes" id="UP000824071"/>
    </source>
</evidence>
<feature type="domain" description="Amidohydrolase-related" evidence="4">
    <location>
        <begin position="51"/>
        <end position="398"/>
    </location>
</feature>
<accession>A0A9D1ID70</accession>
<dbReference type="InterPro" id="IPR050287">
    <property type="entry name" value="MTA/SAH_deaminase"/>
</dbReference>
<reference evidence="5" key="1">
    <citation type="submission" date="2020-10" db="EMBL/GenBank/DDBJ databases">
        <authorList>
            <person name="Gilroy R."/>
        </authorList>
    </citation>
    <scope>NUCLEOTIDE SEQUENCE</scope>
    <source>
        <strain evidence="5">ChiGjej1B1-19959</strain>
    </source>
</reference>
<organism evidence="5 6">
    <name type="scientific">Candidatus Fimenecus excrementigallinarum</name>
    <dbReference type="NCBI Taxonomy" id="2840816"/>
    <lineage>
        <taxon>Bacteria</taxon>
        <taxon>Bacillati</taxon>
        <taxon>Bacillota</taxon>
        <taxon>Clostridia</taxon>
        <taxon>Candidatus Fimenecus</taxon>
    </lineage>
</organism>
<dbReference type="GO" id="GO:0046872">
    <property type="term" value="F:metal ion binding"/>
    <property type="evidence" value="ECO:0007669"/>
    <property type="project" value="UniProtKB-KW"/>
</dbReference>
<dbReference type="Pfam" id="PF01979">
    <property type="entry name" value="Amidohydro_1"/>
    <property type="match status" value="1"/>
</dbReference>
<comment type="caution">
    <text evidence="5">The sequence shown here is derived from an EMBL/GenBank/DDBJ whole genome shotgun (WGS) entry which is preliminary data.</text>
</comment>
<evidence type="ECO:0000256" key="1">
    <source>
        <dbReference type="ARBA" id="ARBA00022723"/>
    </source>
</evidence>
<dbReference type="FunFam" id="3.20.20.140:FF:000014">
    <property type="entry name" value="5-methylthioadenosine/S-adenosylhomocysteine deaminase"/>
    <property type="match status" value="1"/>
</dbReference>
<reference evidence="5" key="2">
    <citation type="journal article" date="2021" name="PeerJ">
        <title>Extensive microbial diversity within the chicken gut microbiome revealed by metagenomics and culture.</title>
        <authorList>
            <person name="Gilroy R."/>
            <person name="Ravi A."/>
            <person name="Getino M."/>
            <person name="Pursley I."/>
            <person name="Horton D.L."/>
            <person name="Alikhan N.F."/>
            <person name="Baker D."/>
            <person name="Gharbi K."/>
            <person name="Hall N."/>
            <person name="Watson M."/>
            <person name="Adriaenssens E.M."/>
            <person name="Foster-Nyarko E."/>
            <person name="Jarju S."/>
            <person name="Secka A."/>
            <person name="Antonio M."/>
            <person name="Oren A."/>
            <person name="Chaudhuri R.R."/>
            <person name="La Ragione R."/>
            <person name="Hildebrand F."/>
            <person name="Pallen M.J."/>
        </authorList>
    </citation>
    <scope>NUCLEOTIDE SEQUENCE</scope>
    <source>
        <strain evidence="5">ChiGjej1B1-19959</strain>
    </source>
</reference>
<dbReference type="InterPro" id="IPR006680">
    <property type="entry name" value="Amidohydro-rel"/>
</dbReference>
<dbReference type="PANTHER" id="PTHR43794:SF11">
    <property type="entry name" value="AMIDOHYDROLASE-RELATED DOMAIN-CONTAINING PROTEIN"/>
    <property type="match status" value="1"/>
</dbReference>
<dbReference type="Gene3D" id="3.20.20.140">
    <property type="entry name" value="Metal-dependent hydrolases"/>
    <property type="match status" value="1"/>
</dbReference>
<dbReference type="EMBL" id="DVMW01000006">
    <property type="protein sequence ID" value="HIU35102.1"/>
    <property type="molecule type" value="Genomic_DNA"/>
</dbReference>
<evidence type="ECO:0000259" key="4">
    <source>
        <dbReference type="Pfam" id="PF01979"/>
    </source>
</evidence>
<dbReference type="InterPro" id="IPR011059">
    <property type="entry name" value="Metal-dep_hydrolase_composite"/>
</dbReference>
<dbReference type="Gene3D" id="2.30.40.10">
    <property type="entry name" value="Urease, subunit C, domain 1"/>
    <property type="match status" value="1"/>
</dbReference>
<dbReference type="SUPFAM" id="SSF51338">
    <property type="entry name" value="Composite domain of metallo-dependent hydrolases"/>
    <property type="match status" value="1"/>
</dbReference>
<protein>
    <submittedName>
        <fullName evidence="5">Amidohydrolase</fullName>
    </submittedName>
</protein>
<keyword evidence="1" id="KW-0479">Metal-binding</keyword>
<keyword evidence="2" id="KW-0378">Hydrolase</keyword>
<keyword evidence="3" id="KW-0862">Zinc</keyword>
<gene>
    <name evidence="5" type="ORF">IAC53_00640</name>
</gene>
<dbReference type="CDD" id="cd01298">
    <property type="entry name" value="ATZ_TRZ_like"/>
    <property type="match status" value="1"/>
</dbReference>
<dbReference type="GO" id="GO:0016814">
    <property type="term" value="F:hydrolase activity, acting on carbon-nitrogen (but not peptide) bonds, in cyclic amidines"/>
    <property type="evidence" value="ECO:0007669"/>
    <property type="project" value="UniProtKB-ARBA"/>
</dbReference>
<dbReference type="AlphaFoldDB" id="A0A9D1ID70"/>
<evidence type="ECO:0000256" key="3">
    <source>
        <dbReference type="ARBA" id="ARBA00022833"/>
    </source>
</evidence>
<dbReference type="PANTHER" id="PTHR43794">
    <property type="entry name" value="AMINOHYDROLASE SSNA-RELATED"/>
    <property type="match status" value="1"/>
</dbReference>